<proteinExistence type="predicted"/>
<comment type="caution">
    <text evidence="2">The sequence shown here is derived from an EMBL/GenBank/DDBJ whole genome shotgun (WGS) entry which is preliminary data.</text>
</comment>
<name>A0AAD9UYI9_ACRCE</name>
<dbReference type="CDD" id="cd00821">
    <property type="entry name" value="PH"/>
    <property type="match status" value="1"/>
</dbReference>
<gene>
    <name evidence="2" type="ORF">P5673_023676</name>
</gene>
<feature type="domain" description="PH" evidence="1">
    <location>
        <begin position="4"/>
        <end position="100"/>
    </location>
</feature>
<dbReference type="EMBL" id="JARQWQ010000067">
    <property type="protein sequence ID" value="KAK2554719.1"/>
    <property type="molecule type" value="Genomic_DNA"/>
</dbReference>
<dbReference type="PROSITE" id="PS50003">
    <property type="entry name" value="PH_DOMAIN"/>
    <property type="match status" value="1"/>
</dbReference>
<evidence type="ECO:0000313" key="2">
    <source>
        <dbReference type="EMBL" id="KAK2554719.1"/>
    </source>
</evidence>
<dbReference type="SMART" id="SM00233">
    <property type="entry name" value="PH"/>
    <property type="match status" value="1"/>
</dbReference>
<dbReference type="InterPro" id="IPR001849">
    <property type="entry name" value="PH_domain"/>
</dbReference>
<keyword evidence="3" id="KW-1185">Reference proteome</keyword>
<accession>A0AAD9UYI9</accession>
<reference evidence="2" key="1">
    <citation type="journal article" date="2023" name="G3 (Bethesda)">
        <title>Whole genome assembly and annotation of the endangered Caribbean coral Acropora cervicornis.</title>
        <authorList>
            <person name="Selwyn J.D."/>
            <person name="Vollmer S.V."/>
        </authorList>
    </citation>
    <scope>NUCLEOTIDE SEQUENCE</scope>
    <source>
        <strain evidence="2">K2</strain>
    </source>
</reference>
<organism evidence="2 3">
    <name type="scientific">Acropora cervicornis</name>
    <name type="common">Staghorn coral</name>
    <dbReference type="NCBI Taxonomy" id="6130"/>
    <lineage>
        <taxon>Eukaryota</taxon>
        <taxon>Metazoa</taxon>
        <taxon>Cnidaria</taxon>
        <taxon>Anthozoa</taxon>
        <taxon>Hexacorallia</taxon>
        <taxon>Scleractinia</taxon>
        <taxon>Astrocoeniina</taxon>
        <taxon>Acroporidae</taxon>
        <taxon>Acropora</taxon>
    </lineage>
</organism>
<dbReference type="InterPro" id="IPR011993">
    <property type="entry name" value="PH-like_dom_sf"/>
</dbReference>
<protein>
    <recommendedName>
        <fullName evidence="1">PH domain-containing protein</fullName>
    </recommendedName>
</protein>
<dbReference type="Proteomes" id="UP001249851">
    <property type="component" value="Unassembled WGS sequence"/>
</dbReference>
<dbReference type="Pfam" id="PF00169">
    <property type="entry name" value="PH"/>
    <property type="match status" value="1"/>
</dbReference>
<evidence type="ECO:0000313" key="3">
    <source>
        <dbReference type="Proteomes" id="UP001249851"/>
    </source>
</evidence>
<evidence type="ECO:0000259" key="1">
    <source>
        <dbReference type="PROSITE" id="PS50003"/>
    </source>
</evidence>
<dbReference type="AlphaFoldDB" id="A0AAD9UYI9"/>
<dbReference type="SUPFAM" id="SSF50729">
    <property type="entry name" value="PH domain-like"/>
    <property type="match status" value="1"/>
</dbReference>
<reference evidence="2" key="2">
    <citation type="journal article" date="2023" name="Science">
        <title>Genomic signatures of disease resistance in endangered staghorn corals.</title>
        <authorList>
            <person name="Vollmer S.V."/>
            <person name="Selwyn J.D."/>
            <person name="Despard B.A."/>
            <person name="Roesel C.L."/>
        </authorList>
    </citation>
    <scope>NUCLEOTIDE SEQUENCE</scope>
    <source>
        <strain evidence="2">K2</strain>
    </source>
</reference>
<dbReference type="Gene3D" id="2.30.29.30">
    <property type="entry name" value="Pleckstrin-homology domain (PH domain)/Phosphotyrosine-binding domain (PTB)"/>
    <property type="match status" value="1"/>
</dbReference>
<sequence>MDKAPLHEDFLKREDEKGKWVEYWVVLKRSVLYFYDDQTDLWHDYCDRIEVTPGAKCSAVRRKTYSYRFKLITSDGSWLLKCQTNLQRHRWMHAIDLSARGISLDSTDASSALPFTPSSCYEVKLFGRSLRREMRQRDAAAATIASREINNFTQVRELSVNQNMKERHEASAMAKNCKTKAETTQRDQQMGMALKTLQYDGVTSNAEFGSPLDNPAFSDDEVSVHGREIRQNSEVAPIAKFICVKSASELST</sequence>